<proteinExistence type="predicted"/>
<keyword evidence="2" id="KW-1185">Reference proteome</keyword>
<protein>
    <submittedName>
        <fullName evidence="1">Uncharacterized protein</fullName>
    </submittedName>
</protein>
<accession>A0A9P7FWF3</accession>
<evidence type="ECO:0000313" key="2">
    <source>
        <dbReference type="Proteomes" id="UP000717328"/>
    </source>
</evidence>
<evidence type="ECO:0000313" key="1">
    <source>
        <dbReference type="EMBL" id="KAG5636057.1"/>
    </source>
</evidence>
<gene>
    <name evidence="1" type="ORF">H0H81_009228</name>
</gene>
<dbReference type="AlphaFoldDB" id="A0A9P7FWF3"/>
<reference evidence="1" key="1">
    <citation type="submission" date="2021-02" db="EMBL/GenBank/DDBJ databases">
        <authorList>
            <person name="Nieuwenhuis M."/>
            <person name="Van De Peppel L.J.J."/>
        </authorList>
    </citation>
    <scope>NUCLEOTIDE SEQUENCE</scope>
    <source>
        <strain evidence="1">D49</strain>
    </source>
</reference>
<dbReference type="OrthoDB" id="2563669at2759"/>
<dbReference type="Gene3D" id="2.60.120.260">
    <property type="entry name" value="Galactose-binding domain-like"/>
    <property type="match status" value="2"/>
</dbReference>
<sequence>MDSSAVNTNVTVDDFDSVLSYADQSQWQTPDPSSSSFNASATPWWMGTYHKTDIIGASVAFNFTGPAIFIYGYSGPEYGSYEVKIDSTTTTLSAYTTTNATSSTLLYGANNLAYAPHTLTLRNLGAKNVDAGGNGFLLDYLKTTVQLAPAGATVKNVTYQETDAALVYSGTWGSNKGPVFSGGGTTYTNGDGASVMLSFEGGAIYVFGDKKNDHGLYSVVLDNGTAQVYDGVSGCGGAFGMTCEQQEPTLKYFASNLGSTTHTLKITNMAGVNGSFFVSICRFR</sequence>
<reference evidence="1" key="2">
    <citation type="submission" date="2021-10" db="EMBL/GenBank/DDBJ databases">
        <title>Phylogenomics reveals ancestral predisposition of the termite-cultivated fungus Termitomyces towards a domesticated lifestyle.</title>
        <authorList>
            <person name="Auxier B."/>
            <person name="Grum-Grzhimaylo A."/>
            <person name="Cardenas M.E."/>
            <person name="Lodge J.D."/>
            <person name="Laessoe T."/>
            <person name="Pedersen O."/>
            <person name="Smith M.E."/>
            <person name="Kuyper T.W."/>
            <person name="Franco-Molano E.A."/>
            <person name="Baroni T.J."/>
            <person name="Aanen D.K."/>
        </authorList>
    </citation>
    <scope>NUCLEOTIDE SEQUENCE</scope>
    <source>
        <strain evidence="1">D49</strain>
    </source>
</reference>
<name>A0A9P7FWF3_9AGAR</name>
<organism evidence="1 2">
    <name type="scientific">Sphagnurus paluster</name>
    <dbReference type="NCBI Taxonomy" id="117069"/>
    <lineage>
        <taxon>Eukaryota</taxon>
        <taxon>Fungi</taxon>
        <taxon>Dikarya</taxon>
        <taxon>Basidiomycota</taxon>
        <taxon>Agaricomycotina</taxon>
        <taxon>Agaricomycetes</taxon>
        <taxon>Agaricomycetidae</taxon>
        <taxon>Agaricales</taxon>
        <taxon>Tricholomatineae</taxon>
        <taxon>Lyophyllaceae</taxon>
        <taxon>Sphagnurus</taxon>
    </lineage>
</organism>
<dbReference type="Proteomes" id="UP000717328">
    <property type="component" value="Unassembled WGS sequence"/>
</dbReference>
<comment type="caution">
    <text evidence="1">The sequence shown here is derived from an EMBL/GenBank/DDBJ whole genome shotgun (WGS) entry which is preliminary data.</text>
</comment>
<dbReference type="EMBL" id="JABCKI010005981">
    <property type="protein sequence ID" value="KAG5636057.1"/>
    <property type="molecule type" value="Genomic_DNA"/>
</dbReference>